<evidence type="ECO:0000256" key="2">
    <source>
        <dbReference type="ARBA" id="ARBA00010961"/>
    </source>
</evidence>
<dbReference type="GO" id="GO:0004803">
    <property type="term" value="F:transposase activity"/>
    <property type="evidence" value="ECO:0007669"/>
    <property type="project" value="InterPro"/>
</dbReference>
<evidence type="ECO:0000256" key="6">
    <source>
        <dbReference type="SAM" id="MobiDB-lite"/>
    </source>
</evidence>
<dbReference type="Pfam" id="PF00872">
    <property type="entry name" value="Transposase_mut"/>
    <property type="match status" value="1"/>
</dbReference>
<dbReference type="GO" id="GO:0003677">
    <property type="term" value="F:DNA binding"/>
    <property type="evidence" value="ECO:0007669"/>
    <property type="project" value="UniProtKB-KW"/>
</dbReference>
<keyword evidence="8" id="KW-1185">Reference proteome</keyword>
<dbReference type="PANTHER" id="PTHR33217">
    <property type="entry name" value="TRANSPOSASE FOR INSERTION SEQUENCE ELEMENT IS1081"/>
    <property type="match status" value="1"/>
</dbReference>
<comment type="similarity">
    <text evidence="2">Belongs to the transposase mutator family.</text>
</comment>
<dbReference type="RefSeq" id="WP_163714627.1">
    <property type="nucleotide sequence ID" value="NZ_BLLA01000001.1"/>
</dbReference>
<keyword evidence="4" id="KW-0238">DNA-binding</keyword>
<feature type="region of interest" description="Disordered" evidence="6">
    <location>
        <begin position="76"/>
        <end position="108"/>
    </location>
</feature>
<name>A0A7I9ZDA0_9MYCO</name>
<protein>
    <submittedName>
        <fullName evidence="7">IS256 family transposase</fullName>
    </submittedName>
</protein>
<proteinExistence type="inferred from homology"/>
<evidence type="ECO:0000256" key="5">
    <source>
        <dbReference type="ARBA" id="ARBA00023172"/>
    </source>
</evidence>
<dbReference type="AlphaFoldDB" id="A0A7I9ZDA0"/>
<dbReference type="NCBIfam" id="NF033543">
    <property type="entry name" value="transpos_IS256"/>
    <property type="match status" value="1"/>
</dbReference>
<sequence>MTTGKDMDGTLVEAGSTVEMAEALRASGAVDDLLAQIDTGEVALTGEGGLLPGLIKLALERGLAAELTDHLGYEKGDPIGRELPNARNGSSPKTVHSEAGPVLLEVPRDRDGSFTPRLVPKGARRIGGLDDMIVSLYAGGMTLRDIQFHLASTIGTEVSHETISKIVDEVSDEVLAWQRRPLEPLYPVIYLDAMIVKVKDGGHTRNKAAHIAVGVDLAGVKHVLGIWVQPNEGASFWASVCADLANRGIKDVLIVCCDGLTGFPEAIAATWSQAAVQTCVVHLIRNALRFVSYSDRKAVAAALKPIYTAPDADAARVELDAFTASDLGKKNPTVAMVFERAWEQFIPFLGFPPELRRVIYTTNSIESLNYHLRKVIKNRGQFPNDASAVKLLWLAICNVEDKRAAQRAKERGQKHGRVAPGRLVEGQVVTNWKKALEQLTLVYPERIERYL</sequence>
<keyword evidence="3" id="KW-0815">Transposition</keyword>
<dbReference type="InterPro" id="IPR001207">
    <property type="entry name" value="Transposase_mutator"/>
</dbReference>
<organism evidence="7 8">
    <name type="scientific">Mycobacterium timonense</name>
    <dbReference type="NCBI Taxonomy" id="701043"/>
    <lineage>
        <taxon>Bacteria</taxon>
        <taxon>Bacillati</taxon>
        <taxon>Actinomycetota</taxon>
        <taxon>Actinomycetes</taxon>
        <taxon>Mycobacteriales</taxon>
        <taxon>Mycobacteriaceae</taxon>
        <taxon>Mycobacterium</taxon>
        <taxon>Mycobacterium avium complex (MAC)</taxon>
    </lineage>
</organism>
<evidence type="ECO:0000313" key="7">
    <source>
        <dbReference type="EMBL" id="GFG98852.1"/>
    </source>
</evidence>
<gene>
    <name evidence="7" type="primary">tnpA</name>
    <name evidence="7" type="ORF">MTIM_47310</name>
</gene>
<evidence type="ECO:0000313" key="8">
    <source>
        <dbReference type="Proteomes" id="UP000465301"/>
    </source>
</evidence>
<evidence type="ECO:0000256" key="3">
    <source>
        <dbReference type="ARBA" id="ARBA00022578"/>
    </source>
</evidence>
<evidence type="ECO:0000256" key="4">
    <source>
        <dbReference type="ARBA" id="ARBA00023125"/>
    </source>
</evidence>
<dbReference type="PANTHER" id="PTHR33217:SF8">
    <property type="entry name" value="MUTATOR FAMILY TRANSPOSASE"/>
    <property type="match status" value="1"/>
</dbReference>
<comment type="function">
    <text evidence="1">Required for the transposition of the insertion element.</text>
</comment>
<evidence type="ECO:0000256" key="1">
    <source>
        <dbReference type="ARBA" id="ARBA00002190"/>
    </source>
</evidence>
<dbReference type="Proteomes" id="UP000465301">
    <property type="component" value="Unassembled WGS sequence"/>
</dbReference>
<keyword evidence="5" id="KW-0233">DNA recombination</keyword>
<dbReference type="GO" id="GO:0006313">
    <property type="term" value="P:DNA transposition"/>
    <property type="evidence" value="ECO:0007669"/>
    <property type="project" value="InterPro"/>
</dbReference>
<accession>A0A7I9ZDA0</accession>
<reference evidence="7 8" key="1">
    <citation type="journal article" date="2019" name="Emerg. Microbes Infect.">
        <title>Comprehensive subspecies identification of 175 nontuberculous mycobacteria species based on 7547 genomic profiles.</title>
        <authorList>
            <person name="Matsumoto Y."/>
            <person name="Kinjo T."/>
            <person name="Motooka D."/>
            <person name="Nabeya D."/>
            <person name="Jung N."/>
            <person name="Uechi K."/>
            <person name="Horii T."/>
            <person name="Iida T."/>
            <person name="Fujita J."/>
            <person name="Nakamura S."/>
        </authorList>
    </citation>
    <scope>NUCLEOTIDE SEQUENCE [LARGE SCALE GENOMIC DNA]</scope>
    <source>
        <strain evidence="7 8">JCM 30726</strain>
    </source>
</reference>
<comment type="caution">
    <text evidence="7">The sequence shown here is derived from an EMBL/GenBank/DDBJ whole genome shotgun (WGS) entry which is preliminary data.</text>
</comment>
<dbReference type="EMBL" id="BLLA01000001">
    <property type="protein sequence ID" value="GFG98852.1"/>
    <property type="molecule type" value="Genomic_DNA"/>
</dbReference>